<feature type="transmembrane region" description="Helical" evidence="1">
    <location>
        <begin position="26"/>
        <end position="48"/>
    </location>
</feature>
<accession>A0A9W6HAP6</accession>
<keyword evidence="3" id="KW-1185">Reference proteome</keyword>
<dbReference type="AlphaFoldDB" id="A0A9W6HAP6"/>
<evidence type="ECO:0008006" key="4">
    <source>
        <dbReference type="Google" id="ProtNLM"/>
    </source>
</evidence>
<comment type="caution">
    <text evidence="2">The sequence shown here is derived from an EMBL/GenBank/DDBJ whole genome shotgun (WGS) entry which is preliminary data.</text>
</comment>
<keyword evidence="1" id="KW-0472">Membrane</keyword>
<keyword evidence="1" id="KW-0812">Transmembrane</keyword>
<name>A0A9W6HAP6_9MICO</name>
<organism evidence="2 3">
    <name type="scientific">Leifsonia poae</name>
    <dbReference type="NCBI Taxonomy" id="110933"/>
    <lineage>
        <taxon>Bacteria</taxon>
        <taxon>Bacillati</taxon>
        <taxon>Actinomycetota</taxon>
        <taxon>Actinomycetes</taxon>
        <taxon>Micrococcales</taxon>
        <taxon>Microbacteriaceae</taxon>
        <taxon>Leifsonia</taxon>
    </lineage>
</organism>
<feature type="transmembrane region" description="Helical" evidence="1">
    <location>
        <begin position="54"/>
        <end position="81"/>
    </location>
</feature>
<evidence type="ECO:0000313" key="3">
    <source>
        <dbReference type="Proteomes" id="UP001142372"/>
    </source>
</evidence>
<evidence type="ECO:0000313" key="2">
    <source>
        <dbReference type="EMBL" id="GLJ76593.1"/>
    </source>
</evidence>
<proteinExistence type="predicted"/>
<dbReference type="Proteomes" id="UP001142372">
    <property type="component" value="Unassembled WGS sequence"/>
</dbReference>
<reference evidence="2" key="2">
    <citation type="submission" date="2023-01" db="EMBL/GenBank/DDBJ databases">
        <authorList>
            <person name="Sun Q."/>
            <person name="Evtushenko L."/>
        </authorList>
    </citation>
    <scope>NUCLEOTIDE SEQUENCE</scope>
    <source>
        <strain evidence="2">VKM Ac-1401</strain>
    </source>
</reference>
<sequence length="190" mass="21464">MEGQHELRQEMVVTQQKVVLRPHPHLFTRGIIAVLALTTPVFAVLYWLTIPDGGWPLVLGIHIAVIVATTLAVLAFFSTVIQLGPDGVRERGFFGRTVEVRPGAVGTVQLIDLYEGSTLDTQPQLFVTGTDGRVLIRMRGQFWAVEDMERVAEELDVPITRRTESMTLTELRRSSPELLYWFERFPHVGR</sequence>
<dbReference type="EMBL" id="BSEN01000009">
    <property type="protein sequence ID" value="GLJ76593.1"/>
    <property type="molecule type" value="Genomic_DNA"/>
</dbReference>
<keyword evidence="1" id="KW-1133">Transmembrane helix</keyword>
<reference evidence="2" key="1">
    <citation type="journal article" date="2014" name="Int. J. Syst. Evol. Microbiol.">
        <title>Complete genome sequence of Corynebacterium casei LMG S-19264T (=DSM 44701T), isolated from a smear-ripened cheese.</title>
        <authorList>
            <consortium name="US DOE Joint Genome Institute (JGI-PGF)"/>
            <person name="Walter F."/>
            <person name="Albersmeier A."/>
            <person name="Kalinowski J."/>
            <person name="Ruckert C."/>
        </authorList>
    </citation>
    <scope>NUCLEOTIDE SEQUENCE</scope>
    <source>
        <strain evidence="2">VKM Ac-1401</strain>
    </source>
</reference>
<protein>
    <recommendedName>
        <fullName evidence="4">PH domain-containing protein</fullName>
    </recommendedName>
</protein>
<evidence type="ECO:0000256" key="1">
    <source>
        <dbReference type="SAM" id="Phobius"/>
    </source>
</evidence>
<gene>
    <name evidence="2" type="ORF">GCM10017584_21670</name>
</gene>